<feature type="region of interest" description="Disordered" evidence="5">
    <location>
        <begin position="1"/>
        <end position="41"/>
    </location>
</feature>
<dbReference type="SMART" id="SM00707">
    <property type="entry name" value="RPEL"/>
    <property type="match status" value="2"/>
</dbReference>
<dbReference type="InterPro" id="IPR004018">
    <property type="entry name" value="RPEL_repeat"/>
</dbReference>
<evidence type="ECO:0000256" key="2">
    <source>
        <dbReference type="ARBA" id="ARBA00022737"/>
    </source>
</evidence>
<dbReference type="HOGENOM" id="CLU_121574_2_0_1"/>
<evidence type="ECO:0000256" key="1">
    <source>
        <dbReference type="ARBA" id="ARBA00004123"/>
    </source>
</evidence>
<proteinExistence type="predicted"/>
<organism evidence="6 7">
    <name type="scientific">Rhizoctonia solani 123E</name>
    <dbReference type="NCBI Taxonomy" id="1423351"/>
    <lineage>
        <taxon>Eukaryota</taxon>
        <taxon>Fungi</taxon>
        <taxon>Dikarya</taxon>
        <taxon>Basidiomycota</taxon>
        <taxon>Agaricomycotina</taxon>
        <taxon>Agaricomycetes</taxon>
        <taxon>Cantharellales</taxon>
        <taxon>Ceratobasidiaceae</taxon>
        <taxon>Rhizoctonia</taxon>
    </lineage>
</organism>
<dbReference type="AlphaFoldDB" id="A0A074RZQ9"/>
<dbReference type="OrthoDB" id="197676at2759"/>
<dbReference type="InterPro" id="IPR043451">
    <property type="entry name" value="Myocardin-like"/>
</dbReference>
<evidence type="ECO:0000256" key="5">
    <source>
        <dbReference type="SAM" id="MobiDB-lite"/>
    </source>
</evidence>
<name>A0A074RZQ9_9AGAM</name>
<dbReference type="PANTHER" id="PTHR22793:SF12">
    <property type="entry name" value="MYOCARDIN-RELATED TRANSCRIPTION FACTOR, ISOFORM H"/>
    <property type="match status" value="1"/>
</dbReference>
<gene>
    <name evidence="6" type="ORF">V565_085770</name>
</gene>
<keyword evidence="7" id="KW-1185">Reference proteome</keyword>
<evidence type="ECO:0000313" key="7">
    <source>
        <dbReference type="Proteomes" id="UP000027456"/>
    </source>
</evidence>
<comment type="caution">
    <text evidence="6">The sequence shown here is derived from an EMBL/GenBank/DDBJ whole genome shotgun (WGS) entry which is preliminary data.</text>
</comment>
<feature type="repeat" description="RPEL" evidence="4">
    <location>
        <begin position="43"/>
        <end position="68"/>
    </location>
</feature>
<dbReference type="GO" id="GO:0005634">
    <property type="term" value="C:nucleus"/>
    <property type="evidence" value="ECO:0007669"/>
    <property type="project" value="UniProtKB-SubCell"/>
</dbReference>
<dbReference type="GO" id="GO:0003713">
    <property type="term" value="F:transcription coactivator activity"/>
    <property type="evidence" value="ECO:0007669"/>
    <property type="project" value="TreeGrafter"/>
</dbReference>
<keyword evidence="3" id="KW-0539">Nucleus</keyword>
<dbReference type="Gene3D" id="6.10.150.10">
    <property type="match status" value="1"/>
</dbReference>
<dbReference type="Proteomes" id="UP000027456">
    <property type="component" value="Unassembled WGS sequence"/>
</dbReference>
<evidence type="ECO:0000313" key="6">
    <source>
        <dbReference type="EMBL" id="KEP50143.1"/>
    </source>
</evidence>
<dbReference type="PROSITE" id="PS51073">
    <property type="entry name" value="RPEL"/>
    <property type="match status" value="1"/>
</dbReference>
<dbReference type="EMBL" id="AZST01000282">
    <property type="protein sequence ID" value="KEP50143.1"/>
    <property type="molecule type" value="Genomic_DNA"/>
</dbReference>
<evidence type="ECO:0000256" key="3">
    <source>
        <dbReference type="ARBA" id="ARBA00023242"/>
    </source>
</evidence>
<accession>A0A074RZQ9</accession>
<protein>
    <submittedName>
        <fullName evidence="6">Putative RPEL repeat protein</fullName>
    </submittedName>
</protein>
<keyword evidence="2" id="KW-0677">Repeat</keyword>
<dbReference type="STRING" id="1423351.A0A074RZQ9"/>
<dbReference type="GO" id="GO:0045944">
    <property type="term" value="P:positive regulation of transcription by RNA polymerase II"/>
    <property type="evidence" value="ECO:0007669"/>
    <property type="project" value="TreeGrafter"/>
</dbReference>
<comment type="subcellular location">
    <subcellularLocation>
        <location evidence="1">Nucleus</location>
    </subcellularLocation>
</comment>
<sequence>MASVIEKVKEMIPGVGQTNLEKDEEVSHPDETPLSPRTAEAKLKLERSIKERPEKQELVDRNILKDSKVAPSLQAAQDKLQRAQLENKLGKALESRPKPEELVDHGILTSECIWLWYAHETNWAQRTKFLQAIN</sequence>
<evidence type="ECO:0000256" key="4">
    <source>
        <dbReference type="PROSITE-ProRule" id="PRU00401"/>
    </source>
</evidence>
<feature type="compositionally biased region" description="Basic and acidic residues" evidence="5">
    <location>
        <begin position="1"/>
        <end position="10"/>
    </location>
</feature>
<dbReference type="Pfam" id="PF02755">
    <property type="entry name" value="RPEL"/>
    <property type="match status" value="1"/>
</dbReference>
<reference evidence="6 7" key="1">
    <citation type="submission" date="2013-12" db="EMBL/GenBank/DDBJ databases">
        <authorList>
            <person name="Cubeta M."/>
            <person name="Pakala S."/>
            <person name="Fedorova N."/>
            <person name="Thomas E."/>
            <person name="Dean R."/>
            <person name="Jabaji S."/>
            <person name="Neate S."/>
            <person name="Toda T."/>
            <person name="Tavantzis S."/>
            <person name="Vilgalys R."/>
            <person name="Bharathan N."/>
            <person name="Pakala S."/>
            <person name="Losada L.S."/>
            <person name="Zafar N."/>
            <person name="Nierman W."/>
        </authorList>
    </citation>
    <scope>NUCLEOTIDE SEQUENCE [LARGE SCALE GENOMIC DNA]</scope>
    <source>
        <strain evidence="6 7">123E</strain>
    </source>
</reference>
<dbReference type="PANTHER" id="PTHR22793">
    <property type="entry name" value="MYOCARDIN-RELATED TRANSCRIPTION FACTOR-RELATED"/>
    <property type="match status" value="1"/>
</dbReference>